<organism evidence="2">
    <name type="scientific">Candidatus Methanogaster sp. ANME-2c ERB4</name>
    <dbReference type="NCBI Taxonomy" id="2759911"/>
    <lineage>
        <taxon>Archaea</taxon>
        <taxon>Methanobacteriati</taxon>
        <taxon>Methanobacteriota</taxon>
        <taxon>Stenosarchaea group</taxon>
        <taxon>Methanomicrobia</taxon>
        <taxon>Methanosarcinales</taxon>
        <taxon>ANME-2 cluster</taxon>
        <taxon>Candidatus Methanogasteraceae</taxon>
        <taxon>Candidatus Methanogaster</taxon>
    </lineage>
</organism>
<reference evidence="2" key="1">
    <citation type="submission" date="2020-06" db="EMBL/GenBank/DDBJ databases">
        <title>Unique genomic features of the anaerobic methanotrophic archaea.</title>
        <authorList>
            <person name="Chadwick G.L."/>
            <person name="Skennerton C.T."/>
            <person name="Laso-Perez R."/>
            <person name="Leu A.O."/>
            <person name="Speth D.R."/>
            <person name="Yu H."/>
            <person name="Morgan-Lang C."/>
            <person name="Hatzenpichler R."/>
            <person name="Goudeau D."/>
            <person name="Malmstrom R."/>
            <person name="Brazelton W.J."/>
            <person name="Woyke T."/>
            <person name="Hallam S.J."/>
            <person name="Tyson G.W."/>
            <person name="Wegener G."/>
            <person name="Boetius A."/>
            <person name="Orphan V."/>
        </authorList>
    </citation>
    <scope>NUCLEOTIDE SEQUENCE</scope>
</reference>
<protein>
    <submittedName>
        <fullName evidence="2">Uncharacterized protein</fullName>
    </submittedName>
</protein>
<gene>
    <name evidence="2" type="ORF">GMLOODHH_00004</name>
</gene>
<dbReference type="EMBL" id="MT631159">
    <property type="protein sequence ID" value="QNO45874.1"/>
    <property type="molecule type" value="Genomic_DNA"/>
</dbReference>
<name>A0A7G9YCZ0_9EURY</name>
<proteinExistence type="predicted"/>
<keyword evidence="1" id="KW-1133">Transmembrane helix</keyword>
<feature type="transmembrane region" description="Helical" evidence="1">
    <location>
        <begin position="78"/>
        <end position="103"/>
    </location>
</feature>
<sequence>MKNISRLKVLKISGIYGGVLSLILLGLYVFFVVAFPGTVKFMPIQVTLLLAGIVSVTVFSYMHLNYARENPEEFSCPILPGIIITAICLSSGLIFIYPMVLCLYQGDISCVVAGFMYFIPGYISLILGILSAYAVLSGSRRSPDGLEQWKIWGLQLSTVILATGIVVSGISLSSGILGDARMMYELTINTSEETTLFVPLPVDESSNVIVGLIDGLEVIEGDAMWDIVDTNHGTALEVCTSTGCVLSAQQECGKKGRDEGREWAHRYNLSMRSGVDMTAYEAWVFSSNANTTLYMELSMDTGLGVVLSYRCDDVPLSVGWQTRHVDQQQTHEAVAMMHP</sequence>
<feature type="transmembrane region" description="Helical" evidence="1">
    <location>
        <begin position="47"/>
        <end position="66"/>
    </location>
</feature>
<keyword evidence="1" id="KW-0812">Transmembrane</keyword>
<evidence type="ECO:0000313" key="2">
    <source>
        <dbReference type="EMBL" id="QNO45874.1"/>
    </source>
</evidence>
<feature type="transmembrane region" description="Helical" evidence="1">
    <location>
        <begin position="156"/>
        <end position="177"/>
    </location>
</feature>
<keyword evidence="1" id="KW-0472">Membrane</keyword>
<dbReference type="AlphaFoldDB" id="A0A7G9YCZ0"/>
<accession>A0A7G9YCZ0</accession>
<feature type="transmembrane region" description="Helical" evidence="1">
    <location>
        <begin position="15"/>
        <end position="35"/>
    </location>
</feature>
<evidence type="ECO:0000256" key="1">
    <source>
        <dbReference type="SAM" id="Phobius"/>
    </source>
</evidence>
<feature type="transmembrane region" description="Helical" evidence="1">
    <location>
        <begin position="115"/>
        <end position="136"/>
    </location>
</feature>